<accession>A0ABS5RWA2</accession>
<dbReference type="Gene3D" id="3.40.50.2000">
    <property type="entry name" value="Glycogen Phosphorylase B"/>
    <property type="match status" value="4"/>
</dbReference>
<organism evidence="2 3">
    <name type="scientific">Tianweitania aestuarii</name>
    <dbReference type="NCBI Taxonomy" id="2814886"/>
    <lineage>
        <taxon>Bacteria</taxon>
        <taxon>Pseudomonadati</taxon>
        <taxon>Pseudomonadota</taxon>
        <taxon>Alphaproteobacteria</taxon>
        <taxon>Hyphomicrobiales</taxon>
        <taxon>Phyllobacteriaceae</taxon>
        <taxon>Tianweitania</taxon>
    </lineage>
</organism>
<sequence>MKIAIIIPHPIPFAIGGAENLWWGLQGHIEQNTPHTCDIVAVVSPEDTLDGLVSSYKAFSELDLSAYDCVISGKYPAWMVKHPNHVCYMLHRLRGLYDTYNGASADTITSARARMLVAWMRDMAGDHGAHDQVLPEFFERYKALRQSDVAESVFAFPGPFAREILHFLDGIGLSQARIQHHAAISRTVADRRGYFPLGADVSVLHPPPHRADYRCGAQDYLFTSSRLDAPKRVDLLIEAMRFVDADLPLLIAGSGPDEKRLKNLAQHDPRIRFLGFVPDDQMPGLYADALAVPFVPRDEDYGLITVEAMRSGKPVVTVRDSGGPTEFVRNGETGFITASTAEALGERLAYLAAHRDEAQRMGETARAGVEGVTWASVFEGLMQRPTRAAAVLRQRRPKLTLANTFPVYPPMGGGQSRIFHLYKHLADSYDIDIVSLDDQPEPPREIAPGVVEIRIAKSAAHLRAEQLLSQTVGNQPVGDIAAALASRLTPDFMAALAASCATSVAGIASHPYLVEPLKQALNTKPLWFEAHNVEADLKRAMLADHPAGQRLLDAVQAAEGKAWRLASHVFACTARDLTRLGEIYGPTRAHLHEVPNGVALDDVPFTAPATRRDLQARTGLAGQTTALFIGSWHQPNIEALEEIIAVAETLPSVRFVILGSVCLPFGDRATPSNVHLLGQVDNATRNDLLAAAHVALNPMRSGSGTNLKMLDYFASGIPVLSTAFGARGLRFESGEHFGLIGENGLHGGLSEFVNTAPGELDRMVTAARKQVEALYSWETIARNFLADLSGTTLPKSA</sequence>
<proteinExistence type="predicted"/>
<dbReference type="RefSeq" id="WP_213984911.1">
    <property type="nucleotide sequence ID" value="NZ_JAFMNX010000002.1"/>
</dbReference>
<feature type="domain" description="Glycosyl transferase family 1" evidence="1">
    <location>
        <begin position="219"/>
        <end position="366"/>
    </location>
</feature>
<dbReference type="InterPro" id="IPR001296">
    <property type="entry name" value="Glyco_trans_1"/>
</dbReference>
<protein>
    <submittedName>
        <fullName evidence="2">Glycosyltransferase</fullName>
    </submittedName>
</protein>
<reference evidence="2 3" key="1">
    <citation type="submission" date="2021-03" db="EMBL/GenBank/DDBJ databases">
        <title>Tianweitania aestuarii sp. nov., isolated from a tidal flat.</title>
        <authorList>
            <person name="Park S."/>
            <person name="Yoon J.-H."/>
        </authorList>
    </citation>
    <scope>NUCLEOTIDE SEQUENCE [LARGE SCALE GENOMIC DNA]</scope>
    <source>
        <strain evidence="2 3">BSSL-BM11</strain>
    </source>
</reference>
<dbReference type="EMBL" id="JAFMNX010000002">
    <property type="protein sequence ID" value="MBS9721301.1"/>
    <property type="molecule type" value="Genomic_DNA"/>
</dbReference>
<dbReference type="PANTHER" id="PTHR12526:SF625">
    <property type="entry name" value="PHOSPHATIDYLINOSITOL GLYCAN-CLASS A"/>
    <property type="match status" value="1"/>
</dbReference>
<gene>
    <name evidence="2" type="ORF">JYU29_11440</name>
</gene>
<dbReference type="Proteomes" id="UP001297272">
    <property type="component" value="Unassembled WGS sequence"/>
</dbReference>
<name>A0ABS5RWA2_9HYPH</name>
<dbReference type="SUPFAM" id="SSF53756">
    <property type="entry name" value="UDP-Glycosyltransferase/glycogen phosphorylase"/>
    <property type="match status" value="2"/>
</dbReference>
<evidence type="ECO:0000313" key="2">
    <source>
        <dbReference type="EMBL" id="MBS9721301.1"/>
    </source>
</evidence>
<dbReference type="Pfam" id="PF13692">
    <property type="entry name" value="Glyco_trans_1_4"/>
    <property type="match status" value="1"/>
</dbReference>
<keyword evidence="3" id="KW-1185">Reference proteome</keyword>
<dbReference type="PANTHER" id="PTHR12526">
    <property type="entry name" value="GLYCOSYLTRANSFERASE"/>
    <property type="match status" value="1"/>
</dbReference>
<evidence type="ECO:0000259" key="1">
    <source>
        <dbReference type="Pfam" id="PF00534"/>
    </source>
</evidence>
<dbReference type="CDD" id="cd03801">
    <property type="entry name" value="GT4_PimA-like"/>
    <property type="match status" value="2"/>
</dbReference>
<comment type="caution">
    <text evidence="2">The sequence shown here is derived from an EMBL/GenBank/DDBJ whole genome shotgun (WGS) entry which is preliminary data.</text>
</comment>
<evidence type="ECO:0000313" key="3">
    <source>
        <dbReference type="Proteomes" id="UP001297272"/>
    </source>
</evidence>
<dbReference type="Pfam" id="PF00534">
    <property type="entry name" value="Glycos_transf_1"/>
    <property type="match status" value="1"/>
</dbReference>